<feature type="transmembrane region" description="Helical" evidence="1">
    <location>
        <begin position="33"/>
        <end position="49"/>
    </location>
</feature>
<proteinExistence type="predicted"/>
<keyword evidence="1" id="KW-0812">Transmembrane</keyword>
<organism evidence="2 3">
    <name type="scientific">Mobilisporobacter senegalensis</name>
    <dbReference type="NCBI Taxonomy" id="1329262"/>
    <lineage>
        <taxon>Bacteria</taxon>
        <taxon>Bacillati</taxon>
        <taxon>Bacillota</taxon>
        <taxon>Clostridia</taxon>
        <taxon>Lachnospirales</taxon>
        <taxon>Lachnospiraceae</taxon>
        <taxon>Mobilisporobacter</taxon>
    </lineage>
</organism>
<keyword evidence="1" id="KW-1133">Transmembrane helix</keyword>
<sequence length="121" mass="14250">MKNFGYKLIAILLIALCIWPIIGGISVGDYDLLIGVLTCLVGYILWKLLDKKLLTQLWKDSKRPDQFARNEFILSFLFLLILFVIKIIFVRDELVKSVIWGLQTLLLFAAFRYRKLWKRKE</sequence>
<keyword evidence="3" id="KW-1185">Reference proteome</keyword>
<dbReference type="RefSeq" id="WP_123610965.1">
    <property type="nucleotide sequence ID" value="NZ_RJVG01000019.1"/>
</dbReference>
<reference evidence="2 3" key="1">
    <citation type="submission" date="2018-11" db="EMBL/GenBank/DDBJ databases">
        <title>Genomic Encyclopedia of Type Strains, Phase IV (KMG-IV): sequencing the most valuable type-strain genomes for metagenomic binning, comparative biology and taxonomic classification.</title>
        <authorList>
            <person name="Goeker M."/>
        </authorList>
    </citation>
    <scope>NUCLEOTIDE SEQUENCE [LARGE SCALE GENOMIC DNA]</scope>
    <source>
        <strain evidence="2 3">DSM 26537</strain>
    </source>
</reference>
<evidence type="ECO:0000313" key="2">
    <source>
        <dbReference type="EMBL" id="ROR21905.1"/>
    </source>
</evidence>
<name>A0A3N1X558_9FIRM</name>
<gene>
    <name evidence="2" type="ORF">EDD66_11915</name>
</gene>
<feature type="transmembrane region" description="Helical" evidence="1">
    <location>
        <begin position="95"/>
        <end position="113"/>
    </location>
</feature>
<keyword evidence="1" id="KW-0472">Membrane</keyword>
<evidence type="ECO:0000313" key="3">
    <source>
        <dbReference type="Proteomes" id="UP000273083"/>
    </source>
</evidence>
<comment type="caution">
    <text evidence="2">The sequence shown here is derived from an EMBL/GenBank/DDBJ whole genome shotgun (WGS) entry which is preliminary data.</text>
</comment>
<dbReference type="AlphaFoldDB" id="A0A3N1X558"/>
<evidence type="ECO:0000256" key="1">
    <source>
        <dbReference type="SAM" id="Phobius"/>
    </source>
</evidence>
<protein>
    <submittedName>
        <fullName evidence="2">Uncharacterized protein</fullName>
    </submittedName>
</protein>
<feature type="transmembrane region" description="Helical" evidence="1">
    <location>
        <begin position="70"/>
        <end position="89"/>
    </location>
</feature>
<dbReference type="Proteomes" id="UP000273083">
    <property type="component" value="Unassembled WGS sequence"/>
</dbReference>
<accession>A0A3N1X558</accession>
<dbReference type="EMBL" id="RJVG01000019">
    <property type="protein sequence ID" value="ROR21905.1"/>
    <property type="molecule type" value="Genomic_DNA"/>
</dbReference>